<dbReference type="InterPro" id="IPR001694">
    <property type="entry name" value="NADH_UbQ_OxRdtase_su1/FPO"/>
</dbReference>
<protein>
    <recommendedName>
        <fullName evidence="7">NADH-ubiquinone oxidoreductase chain 1</fullName>
        <ecNumber evidence="7">7.1.1.2</ecNumber>
    </recommendedName>
</protein>
<dbReference type="HAMAP" id="MF_01350">
    <property type="entry name" value="NDH1_NuoH"/>
    <property type="match status" value="1"/>
</dbReference>
<evidence type="ECO:0000313" key="9">
    <source>
        <dbReference type="EMBL" id="QJS52026.1"/>
    </source>
</evidence>
<comment type="subcellular location">
    <subcellularLocation>
        <location evidence="6">Cell membrane</location>
        <topology evidence="6">Multi-pass membrane protein</topology>
    </subcellularLocation>
    <subcellularLocation>
        <location evidence="1">Membrane</location>
        <topology evidence="1">Multi-pass membrane protein</topology>
    </subcellularLocation>
</comment>
<feature type="transmembrane region" description="Helical" evidence="8">
    <location>
        <begin position="110"/>
        <end position="130"/>
    </location>
</feature>
<feature type="transmembrane region" description="Helical" evidence="8">
    <location>
        <begin position="181"/>
        <end position="200"/>
    </location>
</feature>
<keyword evidence="4 8" id="KW-1133">Transmembrane helix</keyword>
<evidence type="ECO:0000256" key="3">
    <source>
        <dbReference type="ARBA" id="ARBA00022692"/>
    </source>
</evidence>
<keyword evidence="7" id="KW-0830">Ubiquinone</keyword>
<gene>
    <name evidence="9" type="primary">nad1</name>
</gene>
<feature type="transmembrane region" description="Helical" evidence="8">
    <location>
        <begin position="77"/>
        <end position="98"/>
    </location>
</feature>
<feature type="transmembrane region" description="Helical" evidence="8">
    <location>
        <begin position="304"/>
        <end position="326"/>
    </location>
</feature>
<feature type="transmembrane region" description="Helical" evidence="8">
    <location>
        <begin position="6"/>
        <end position="30"/>
    </location>
</feature>
<evidence type="ECO:0000256" key="4">
    <source>
        <dbReference type="ARBA" id="ARBA00022989"/>
    </source>
</evidence>
<dbReference type="GO" id="GO:0005886">
    <property type="term" value="C:plasma membrane"/>
    <property type="evidence" value="ECO:0007669"/>
    <property type="project" value="UniProtKB-SubCell"/>
</dbReference>
<comment type="similarity">
    <text evidence="2 6">Belongs to the complex I subunit 1 family.</text>
</comment>
<sequence length="334" mass="37420">MWIEKIAIIILHILSLLVPLLLSVAFMTLAERKVMASMQRRVGPNVWGFCGVLQPFLDALKLLVKEPVFPANADQPLFVWAPMFTFIVSQIGWAVIPAEEGVVLSDVNLGAMYLLSVSSLGVYGIMIAGWSSNSKYAFLGCCRSVAQMISYELPMGIILMTVCMIAGSLNISEIISCQKNIWFGIPLFPLMIMWFICCLAETNRAPFDLPEAEAELVAGYNVEYSSMGFALFFIAEYTNMLLMSTLCALFFLGGTLAPLDILNTLFPVPGSFWLALKMTFFLFLFVWVRATLPRYRYDQLMRLGWKVFLPLSLGFFLVTAVLVLSFETWPLATH</sequence>
<feature type="transmembrane region" description="Helical" evidence="8">
    <location>
        <begin position="272"/>
        <end position="292"/>
    </location>
</feature>
<geneLocation type="mitochondrion" evidence="9"/>
<evidence type="ECO:0000256" key="2">
    <source>
        <dbReference type="ARBA" id="ARBA00010535"/>
    </source>
</evidence>
<evidence type="ECO:0000256" key="6">
    <source>
        <dbReference type="RuleBase" id="RU000471"/>
    </source>
</evidence>
<accession>A0A6M4SNY5</accession>
<dbReference type="PROSITE" id="PS00668">
    <property type="entry name" value="COMPLEX1_ND1_2"/>
    <property type="match status" value="1"/>
</dbReference>
<keyword evidence="5 8" id="KW-0472">Membrane</keyword>
<dbReference type="PROSITE" id="PS00667">
    <property type="entry name" value="COMPLEX1_ND1_1"/>
    <property type="match status" value="1"/>
</dbReference>
<dbReference type="GO" id="GO:0003954">
    <property type="term" value="F:NADH dehydrogenase activity"/>
    <property type="evidence" value="ECO:0007669"/>
    <property type="project" value="TreeGrafter"/>
</dbReference>
<keyword evidence="3 6" id="KW-0812">Transmembrane</keyword>
<feature type="transmembrane region" description="Helical" evidence="8">
    <location>
        <begin position="229"/>
        <end position="252"/>
    </location>
</feature>
<evidence type="ECO:0000256" key="8">
    <source>
        <dbReference type="SAM" id="Phobius"/>
    </source>
</evidence>
<evidence type="ECO:0000256" key="5">
    <source>
        <dbReference type="ARBA" id="ARBA00023136"/>
    </source>
</evidence>
<proteinExistence type="inferred from homology"/>
<reference evidence="9" key="1">
    <citation type="journal article" date="2020" name="Mitochondrial DNA Part B Resour">
        <title>Complete mitogenomes of the chlorophycean green algae Bulbochaete rectangularis var. hiloensis (Oedogoniales) and Stigeoclonium helveticum (Chaetophorales) provide insight into the sequence of events that led to the acquisition of a reduced-derived pattern of evolution in the Chlamydomonadales and Sphaeropleales.</title>
        <authorList>
            <person name="Turmel M."/>
            <person name="Belanger A.-S."/>
            <person name="Otis C."/>
            <person name="Lemieux C."/>
        </authorList>
    </citation>
    <scope>NUCLEOTIDE SEQUENCE</scope>
</reference>
<dbReference type="GO" id="GO:0008137">
    <property type="term" value="F:NADH dehydrogenase (ubiquinone) activity"/>
    <property type="evidence" value="ECO:0007669"/>
    <property type="project" value="UniProtKB-EC"/>
</dbReference>
<dbReference type="GO" id="GO:0009060">
    <property type="term" value="P:aerobic respiration"/>
    <property type="evidence" value="ECO:0007669"/>
    <property type="project" value="TreeGrafter"/>
</dbReference>
<evidence type="ECO:0000256" key="1">
    <source>
        <dbReference type="ARBA" id="ARBA00004141"/>
    </source>
</evidence>
<dbReference type="InterPro" id="IPR018086">
    <property type="entry name" value="NADH_UbQ_OxRdtase_su1_CS"/>
</dbReference>
<dbReference type="EC" id="7.1.1.2" evidence="7"/>
<dbReference type="PANTHER" id="PTHR11432:SF3">
    <property type="entry name" value="NADH-UBIQUINONE OXIDOREDUCTASE CHAIN 1"/>
    <property type="match status" value="1"/>
</dbReference>
<dbReference type="EMBL" id="MN810331">
    <property type="protein sequence ID" value="QJS52026.1"/>
    <property type="molecule type" value="Genomic_DNA"/>
</dbReference>
<keyword evidence="7 9" id="KW-0496">Mitochondrion</keyword>
<dbReference type="PANTHER" id="PTHR11432">
    <property type="entry name" value="NADH DEHYDROGENASE SUBUNIT 1"/>
    <property type="match status" value="1"/>
</dbReference>
<comment type="catalytic activity">
    <reaction evidence="7">
        <text>a ubiquinone + NADH + 5 H(+)(in) = a ubiquinol + NAD(+) + 4 H(+)(out)</text>
        <dbReference type="Rhea" id="RHEA:29091"/>
        <dbReference type="Rhea" id="RHEA-COMP:9565"/>
        <dbReference type="Rhea" id="RHEA-COMP:9566"/>
        <dbReference type="ChEBI" id="CHEBI:15378"/>
        <dbReference type="ChEBI" id="CHEBI:16389"/>
        <dbReference type="ChEBI" id="CHEBI:17976"/>
        <dbReference type="ChEBI" id="CHEBI:57540"/>
        <dbReference type="ChEBI" id="CHEBI:57945"/>
        <dbReference type="EC" id="7.1.1.2"/>
    </reaction>
</comment>
<name>A0A6M4SNY5_9CHLO</name>
<organism evidence="9">
    <name type="scientific">Bulbochaete rectangularis var. hiloensis</name>
    <dbReference type="NCBI Taxonomy" id="55990"/>
    <lineage>
        <taxon>Eukaryota</taxon>
        <taxon>Viridiplantae</taxon>
        <taxon>Chlorophyta</taxon>
        <taxon>core chlorophytes</taxon>
        <taxon>Chlorophyceae</taxon>
        <taxon>OCC clade</taxon>
        <taxon>Oedogoniales</taxon>
        <taxon>Oedogoniaceae</taxon>
        <taxon>Bulbochaete</taxon>
    </lineage>
</organism>
<dbReference type="Pfam" id="PF00146">
    <property type="entry name" value="NADHdh"/>
    <property type="match status" value="1"/>
</dbReference>
<feature type="transmembrane region" description="Helical" evidence="8">
    <location>
        <begin position="151"/>
        <end position="169"/>
    </location>
</feature>
<evidence type="ECO:0000256" key="7">
    <source>
        <dbReference type="RuleBase" id="RU000473"/>
    </source>
</evidence>
<keyword evidence="6" id="KW-0520">NAD</keyword>
<dbReference type="AlphaFoldDB" id="A0A6M4SNY5"/>